<comment type="caution">
    <text evidence="1">The sequence shown here is derived from an EMBL/GenBank/DDBJ whole genome shotgun (WGS) entry which is preliminary data.</text>
</comment>
<gene>
    <name evidence="1" type="ORF">Amac_100640</name>
</gene>
<reference evidence="1 2" key="1">
    <citation type="submission" date="2019-10" db="EMBL/GenBank/DDBJ databases">
        <title>Whole genome shotgun sequence of Acrocarpospora macrocephala NBRC 16266.</title>
        <authorList>
            <person name="Ichikawa N."/>
            <person name="Kimura A."/>
            <person name="Kitahashi Y."/>
            <person name="Komaki H."/>
            <person name="Oguchi A."/>
        </authorList>
    </citation>
    <scope>NUCLEOTIDE SEQUENCE [LARGE SCALE GENOMIC DNA]</scope>
    <source>
        <strain evidence="1 2">NBRC 16266</strain>
    </source>
</reference>
<name>A0A5M3X723_9ACTN</name>
<organism evidence="1 2">
    <name type="scientific">Acrocarpospora macrocephala</name>
    <dbReference type="NCBI Taxonomy" id="150177"/>
    <lineage>
        <taxon>Bacteria</taxon>
        <taxon>Bacillati</taxon>
        <taxon>Actinomycetota</taxon>
        <taxon>Actinomycetes</taxon>
        <taxon>Streptosporangiales</taxon>
        <taxon>Streptosporangiaceae</taxon>
        <taxon>Acrocarpospora</taxon>
    </lineage>
</organism>
<evidence type="ECO:0000313" key="2">
    <source>
        <dbReference type="Proteomes" id="UP000331127"/>
    </source>
</evidence>
<protein>
    <submittedName>
        <fullName evidence="1">Uncharacterized protein</fullName>
    </submittedName>
</protein>
<evidence type="ECO:0000313" key="1">
    <source>
        <dbReference type="EMBL" id="GES16466.1"/>
    </source>
</evidence>
<dbReference type="Proteomes" id="UP000331127">
    <property type="component" value="Unassembled WGS sequence"/>
</dbReference>
<accession>A0A5M3X723</accession>
<dbReference type="AlphaFoldDB" id="A0A5M3X723"/>
<sequence>MAVRTAGQGLSWMLSGLHGTAQLAIKWAVALDPERHVIEPLFPLAWDAVRGSRTTVTG</sequence>
<keyword evidence="2" id="KW-1185">Reference proteome</keyword>
<proteinExistence type="predicted"/>
<dbReference type="RefSeq" id="WP_155361483.1">
    <property type="nucleotide sequence ID" value="NZ_BAAAHL010000012.1"/>
</dbReference>
<dbReference type="EMBL" id="BLAE01000102">
    <property type="protein sequence ID" value="GES16466.1"/>
    <property type="molecule type" value="Genomic_DNA"/>
</dbReference>